<keyword evidence="1" id="KW-0812">Transmembrane</keyword>
<feature type="non-terminal residue" evidence="2">
    <location>
        <position position="1"/>
    </location>
</feature>
<feature type="transmembrane region" description="Helical" evidence="1">
    <location>
        <begin position="27"/>
        <end position="47"/>
    </location>
</feature>
<keyword evidence="1" id="KW-0472">Membrane</keyword>
<proteinExistence type="predicted"/>
<evidence type="ECO:0000256" key="1">
    <source>
        <dbReference type="SAM" id="Phobius"/>
    </source>
</evidence>
<gene>
    <name evidence="2" type="ORF">S01H1_36918</name>
</gene>
<dbReference type="EMBL" id="BARS01023166">
    <property type="protein sequence ID" value="GAG08384.1"/>
    <property type="molecule type" value="Genomic_DNA"/>
</dbReference>
<accession>X0URC1</accession>
<feature type="transmembrane region" description="Helical" evidence="1">
    <location>
        <begin position="59"/>
        <end position="75"/>
    </location>
</feature>
<comment type="caution">
    <text evidence="2">The sequence shown here is derived from an EMBL/GenBank/DDBJ whole genome shotgun (WGS) entry which is preliminary data.</text>
</comment>
<protein>
    <submittedName>
        <fullName evidence="2">Uncharacterized protein</fullName>
    </submittedName>
</protein>
<reference evidence="2" key="1">
    <citation type="journal article" date="2014" name="Front. Microbiol.">
        <title>High frequency of phylogenetically diverse reductive dehalogenase-homologous genes in deep subseafloor sedimentary metagenomes.</title>
        <authorList>
            <person name="Kawai M."/>
            <person name="Futagami T."/>
            <person name="Toyoda A."/>
            <person name="Takaki Y."/>
            <person name="Nishi S."/>
            <person name="Hori S."/>
            <person name="Arai W."/>
            <person name="Tsubouchi T."/>
            <person name="Morono Y."/>
            <person name="Uchiyama I."/>
            <person name="Ito T."/>
            <person name="Fujiyama A."/>
            <person name="Inagaki F."/>
            <person name="Takami H."/>
        </authorList>
    </citation>
    <scope>NUCLEOTIDE SEQUENCE</scope>
    <source>
        <strain evidence="2">Expedition CK06-06</strain>
    </source>
</reference>
<dbReference type="AlphaFoldDB" id="X0URC1"/>
<keyword evidence="1" id="KW-1133">Transmembrane helix</keyword>
<evidence type="ECO:0000313" key="2">
    <source>
        <dbReference type="EMBL" id="GAG08384.1"/>
    </source>
</evidence>
<name>X0URC1_9ZZZZ</name>
<sequence>HVLGVTQMGENLRYLYEGSKILLFETFFQGGIFFIFIIFTANFYFLLKKPSVSEFPNETRLRMFLIFMFLLMWIYDNSLLNRASALIYSYLMIWLNYGGVKLEKLSSPNSTTKTQ</sequence>
<organism evidence="2">
    <name type="scientific">marine sediment metagenome</name>
    <dbReference type="NCBI Taxonomy" id="412755"/>
    <lineage>
        <taxon>unclassified sequences</taxon>
        <taxon>metagenomes</taxon>
        <taxon>ecological metagenomes</taxon>
    </lineage>
</organism>